<keyword evidence="4" id="KW-1185">Reference proteome</keyword>
<evidence type="ECO:0000313" key="3">
    <source>
        <dbReference type="EMBL" id="APE38888.1"/>
    </source>
</evidence>
<dbReference type="KEGG" id="nsl:BOX37_30805"/>
<proteinExistence type="predicted"/>
<feature type="compositionally biased region" description="Low complexity" evidence="1">
    <location>
        <begin position="22"/>
        <end position="32"/>
    </location>
</feature>
<dbReference type="InterPro" id="IPR032710">
    <property type="entry name" value="NTF2-like_dom_sf"/>
</dbReference>
<accession>A0A1J0W3K9</accession>
<feature type="compositionally biased region" description="Low complexity" evidence="1">
    <location>
        <begin position="80"/>
        <end position="100"/>
    </location>
</feature>
<protein>
    <recommendedName>
        <fullName evidence="5">DUF4878 domain-containing protein</fullName>
    </recommendedName>
</protein>
<feature type="compositionally biased region" description="Low complexity" evidence="1">
    <location>
        <begin position="41"/>
        <end position="50"/>
    </location>
</feature>
<evidence type="ECO:0000313" key="4">
    <source>
        <dbReference type="Proteomes" id="UP000183810"/>
    </source>
</evidence>
<dbReference type="Proteomes" id="UP000183810">
    <property type="component" value="Chromosome"/>
</dbReference>
<name>A0A1J0W3K9_9NOCA</name>
<dbReference type="AlphaFoldDB" id="A0A1J0W3K9"/>
<reference evidence="3" key="1">
    <citation type="submission" date="2016-11" db="EMBL/GenBank/DDBJ databases">
        <authorList>
            <person name="Jaros S."/>
            <person name="Januszkiewicz K."/>
            <person name="Wedrychowicz H."/>
        </authorList>
    </citation>
    <scope>NUCLEOTIDE SEQUENCE [LARGE SCALE GENOMIC DNA]</scope>
    <source>
        <strain evidence="3">Y48</strain>
    </source>
</reference>
<keyword evidence="2" id="KW-0812">Transmembrane</keyword>
<dbReference type="SUPFAM" id="SSF54427">
    <property type="entry name" value="NTF2-like"/>
    <property type="match status" value="1"/>
</dbReference>
<dbReference type="EMBL" id="CP018082">
    <property type="protein sequence ID" value="APE38888.1"/>
    <property type="molecule type" value="Genomic_DNA"/>
</dbReference>
<organism evidence="3 4">
    <name type="scientific">Nocardia mangyaensis</name>
    <dbReference type="NCBI Taxonomy" id="2213200"/>
    <lineage>
        <taxon>Bacteria</taxon>
        <taxon>Bacillati</taxon>
        <taxon>Actinomycetota</taxon>
        <taxon>Actinomycetes</taxon>
        <taxon>Mycobacteriales</taxon>
        <taxon>Nocardiaceae</taxon>
        <taxon>Nocardia</taxon>
    </lineage>
</organism>
<keyword evidence="2" id="KW-0472">Membrane</keyword>
<keyword evidence="2" id="KW-1133">Transmembrane helix</keyword>
<evidence type="ECO:0000256" key="1">
    <source>
        <dbReference type="SAM" id="MobiDB-lite"/>
    </source>
</evidence>
<evidence type="ECO:0000256" key="2">
    <source>
        <dbReference type="SAM" id="Phobius"/>
    </source>
</evidence>
<gene>
    <name evidence="3" type="ORF">BOX37_30805</name>
</gene>
<feature type="transmembrane region" description="Helical" evidence="2">
    <location>
        <begin position="143"/>
        <end position="165"/>
    </location>
</feature>
<evidence type="ECO:0008006" key="5">
    <source>
        <dbReference type="Google" id="ProtNLM"/>
    </source>
</evidence>
<sequence length="282" mass="29191">MRVVNPADAPTTAFPVQRGTDRVVPPVGGRPAVTPPPNTPRGPVGPRQAGQQGGPHGPGAPQGPAGPQGPHGPGFDETLPSSQPGPAGPPRQSASAPSPADIQPTRPAEQVAERQRQVAPPQRIEAPQVGGPDAPGPKRSKRWVWAVGAAAVLVLALIATVVALMTGGDNSPEGQVRTAIGEYTDALRGGDLEALRSSTCGQLNEFYQDLTTEEFNGVHQLSTEEGSLPIVASVDAVRITGDTALAEATVFTESDPEQTARTFDLERTDGEWKVCDPTGTTP</sequence>
<dbReference type="Gene3D" id="3.10.450.50">
    <property type="match status" value="1"/>
</dbReference>
<feature type="region of interest" description="Disordered" evidence="1">
    <location>
        <begin position="1"/>
        <end position="139"/>
    </location>
</feature>